<dbReference type="Gene3D" id="3.30.160.60">
    <property type="entry name" value="Classic Zinc Finger"/>
    <property type="match status" value="1"/>
</dbReference>
<dbReference type="Proteomes" id="UP000289930">
    <property type="component" value="Segment"/>
</dbReference>
<dbReference type="GO" id="GO:0004519">
    <property type="term" value="F:endonuclease activity"/>
    <property type="evidence" value="ECO:0007669"/>
    <property type="project" value="InterPro"/>
</dbReference>
<proteinExistence type="predicted"/>
<accession>A0A410N6W2</accession>
<dbReference type="PANTHER" id="PTHR41286:SF1">
    <property type="entry name" value="HNH NUCLEASE YAJD-RELATED"/>
    <property type="match status" value="1"/>
</dbReference>
<keyword evidence="4" id="KW-0238">DNA-binding</keyword>
<evidence type="ECO:0000256" key="2">
    <source>
        <dbReference type="ARBA" id="ARBA00022801"/>
    </source>
</evidence>
<dbReference type="Gene3D" id="1.10.30.50">
    <property type="match status" value="1"/>
</dbReference>
<dbReference type="Pfam" id="PF01844">
    <property type="entry name" value="HNH"/>
    <property type="match status" value="1"/>
</dbReference>
<evidence type="ECO:0000313" key="5">
    <source>
        <dbReference type="Proteomes" id="UP000289930"/>
    </source>
</evidence>
<dbReference type="InterPro" id="IPR002711">
    <property type="entry name" value="HNH"/>
</dbReference>
<gene>
    <name evidence="4" type="ORF">HFTV1-gp39</name>
</gene>
<dbReference type="InterPro" id="IPR013087">
    <property type="entry name" value="Znf_C2H2_type"/>
</dbReference>
<dbReference type="InterPro" id="IPR011017">
    <property type="entry name" value="TRASH_dom"/>
</dbReference>
<evidence type="ECO:0000256" key="1">
    <source>
        <dbReference type="ARBA" id="ARBA00022722"/>
    </source>
</evidence>
<dbReference type="CDD" id="cd00085">
    <property type="entry name" value="HNHc"/>
    <property type="match status" value="1"/>
</dbReference>
<dbReference type="InterPro" id="IPR003615">
    <property type="entry name" value="HNH_nuc"/>
</dbReference>
<dbReference type="SMART" id="SM00746">
    <property type="entry name" value="TRASH"/>
    <property type="match status" value="2"/>
</dbReference>
<organism evidence="4">
    <name type="scientific">Haloferax tailed virus 1</name>
    <name type="common">HFTV1</name>
    <dbReference type="NCBI Taxonomy" id="2507575"/>
    <lineage>
        <taxon>Viruses</taxon>
        <taxon>Duplodnaviria</taxon>
        <taxon>Heunggongvirae</taxon>
        <taxon>Uroviricota</taxon>
        <taxon>Caudoviricetes</taxon>
        <taxon>Kirjokansivirales</taxon>
        <taxon>Haloferuviridae</taxon>
        <taxon>Retbasiphovirus</taxon>
        <taxon>Retbasiphovirus hantatum</taxon>
        <taxon>Retbasiphovirus HFTV1</taxon>
    </lineage>
</organism>
<evidence type="ECO:0000259" key="3">
    <source>
        <dbReference type="PROSITE" id="PS00028"/>
    </source>
</evidence>
<dbReference type="InterPro" id="IPR036236">
    <property type="entry name" value="Znf_C2H2_sf"/>
</dbReference>
<evidence type="ECO:0000313" key="4">
    <source>
        <dbReference type="EMBL" id="QAS68872.1"/>
    </source>
</evidence>
<dbReference type="SUPFAM" id="SSF57667">
    <property type="entry name" value="beta-beta-alpha zinc fingers"/>
    <property type="match status" value="1"/>
</dbReference>
<reference evidence="4" key="1">
    <citation type="journal article" date="2019" name="Environ. Microbiol.">
        <title>Novel haloarchaeal viruses from Lake Retba infecting Haloferax and Halorubrum species.</title>
        <authorList>
            <person name="Mizuno C.M."/>
            <person name="Prajapati B."/>
            <person name="Lucas-Staat S."/>
            <person name="Sime-Ngando T."/>
            <person name="Forterre P."/>
            <person name="Bamford D.H."/>
            <person name="Prangishvili D."/>
            <person name="Krupovic M."/>
            <person name="Oksanen H.M."/>
        </authorList>
    </citation>
    <scope>NUCLEOTIDE SEQUENCE</scope>
</reference>
<feature type="domain" description="C2H2-type" evidence="3">
    <location>
        <begin position="53"/>
        <end position="74"/>
    </location>
</feature>
<protein>
    <submittedName>
        <fullName evidence="4">Eukaryotic-like five-Zn-finger DNA-binding protein</fullName>
    </submittedName>
</protein>
<dbReference type="PANTHER" id="PTHR41286">
    <property type="entry name" value="HNH NUCLEASE YAJD-RELATED"/>
    <property type="match status" value="1"/>
</dbReference>
<dbReference type="GO" id="GO:0016787">
    <property type="term" value="F:hydrolase activity"/>
    <property type="evidence" value="ECO:0007669"/>
    <property type="project" value="UniProtKB-KW"/>
</dbReference>
<dbReference type="SMART" id="SM00507">
    <property type="entry name" value="HNHc"/>
    <property type="match status" value="1"/>
</dbReference>
<dbReference type="PROSITE" id="PS00028">
    <property type="entry name" value="ZINC_FINGER_C2H2_1"/>
    <property type="match status" value="1"/>
</dbReference>
<name>A0A410N6W2_HFTV1</name>
<sequence>MSESACGGANGSSDADDKDLSRPICPNCKKSYSQTTDLTRHMRSCCPSNLVPCPTCDKRYYSETGVKQHHARTHGESISHTVTNCDYCGEEIEVEDCWFEKQEHHFCDRDCSSSWQEKRVEKECDVCSEPFEVIAFRKDTATCCSRECRIEKTRKITGEERYNYSTKEYECVECGGSVERSPSMVHSIDRIFCSDDCYDEHRRTGYTNYYGANWYQQRAKALRRDQHRCQDCGVTSADLPREPDVHHIHPITRYKNSYDEPEWWERANRLENLITLCQSCHGKWEGIPLKPY</sequence>
<keyword evidence="2" id="KW-0378">Hydrolase</keyword>
<keyword evidence="1" id="KW-0540">Nuclease</keyword>
<keyword evidence="5" id="KW-1185">Reference proteome</keyword>
<dbReference type="GO" id="GO:0008270">
    <property type="term" value="F:zinc ion binding"/>
    <property type="evidence" value="ECO:0007669"/>
    <property type="project" value="InterPro"/>
</dbReference>
<dbReference type="SMART" id="SM00355">
    <property type="entry name" value="ZnF_C2H2"/>
    <property type="match status" value="2"/>
</dbReference>
<dbReference type="GO" id="GO:0003677">
    <property type="term" value="F:DNA binding"/>
    <property type="evidence" value="ECO:0007669"/>
    <property type="project" value="UniProtKB-KW"/>
</dbReference>
<dbReference type="EMBL" id="MG550112">
    <property type="protein sequence ID" value="QAS68872.1"/>
    <property type="molecule type" value="Genomic_DNA"/>
</dbReference>